<protein>
    <submittedName>
        <fullName evidence="1">Uncharacterized protein</fullName>
    </submittedName>
</protein>
<organism evidence="1 2">
    <name type="scientific">Arctium lappa</name>
    <name type="common">Greater burdock</name>
    <name type="synonym">Lappa major</name>
    <dbReference type="NCBI Taxonomy" id="4217"/>
    <lineage>
        <taxon>Eukaryota</taxon>
        <taxon>Viridiplantae</taxon>
        <taxon>Streptophyta</taxon>
        <taxon>Embryophyta</taxon>
        <taxon>Tracheophyta</taxon>
        <taxon>Spermatophyta</taxon>
        <taxon>Magnoliopsida</taxon>
        <taxon>eudicotyledons</taxon>
        <taxon>Gunneridae</taxon>
        <taxon>Pentapetalae</taxon>
        <taxon>asterids</taxon>
        <taxon>campanulids</taxon>
        <taxon>Asterales</taxon>
        <taxon>Asteraceae</taxon>
        <taxon>Carduoideae</taxon>
        <taxon>Cardueae</taxon>
        <taxon>Arctiinae</taxon>
        <taxon>Arctium</taxon>
    </lineage>
</organism>
<proteinExistence type="predicted"/>
<reference evidence="2" key="1">
    <citation type="journal article" date="2022" name="Mol. Ecol. Resour.">
        <title>The genomes of chicory, endive, great burdock and yacon provide insights into Asteraceae palaeo-polyploidization history and plant inulin production.</title>
        <authorList>
            <person name="Fan W."/>
            <person name="Wang S."/>
            <person name="Wang H."/>
            <person name="Wang A."/>
            <person name="Jiang F."/>
            <person name="Liu H."/>
            <person name="Zhao H."/>
            <person name="Xu D."/>
            <person name="Zhang Y."/>
        </authorList>
    </citation>
    <scope>NUCLEOTIDE SEQUENCE [LARGE SCALE GENOMIC DNA]</scope>
    <source>
        <strain evidence="2">cv. Niubang</strain>
    </source>
</reference>
<gene>
    <name evidence="1" type="ORF">L6452_15454</name>
</gene>
<keyword evidence="2" id="KW-1185">Reference proteome</keyword>
<dbReference type="EMBL" id="CM042050">
    <property type="protein sequence ID" value="KAI3735927.1"/>
    <property type="molecule type" value="Genomic_DNA"/>
</dbReference>
<dbReference type="Proteomes" id="UP001055879">
    <property type="component" value="Linkage Group LG04"/>
</dbReference>
<evidence type="ECO:0000313" key="2">
    <source>
        <dbReference type="Proteomes" id="UP001055879"/>
    </source>
</evidence>
<evidence type="ECO:0000313" key="1">
    <source>
        <dbReference type="EMBL" id="KAI3735927.1"/>
    </source>
</evidence>
<accession>A0ACB9CPE4</accession>
<reference evidence="1 2" key="2">
    <citation type="journal article" date="2022" name="Mol. Ecol. Resour.">
        <title>The genomes of chicory, endive, great burdock and yacon provide insights into Asteraceae paleo-polyploidization history and plant inulin production.</title>
        <authorList>
            <person name="Fan W."/>
            <person name="Wang S."/>
            <person name="Wang H."/>
            <person name="Wang A."/>
            <person name="Jiang F."/>
            <person name="Liu H."/>
            <person name="Zhao H."/>
            <person name="Xu D."/>
            <person name="Zhang Y."/>
        </authorList>
    </citation>
    <scope>NUCLEOTIDE SEQUENCE [LARGE SCALE GENOMIC DNA]</scope>
    <source>
        <strain evidence="2">cv. Niubang</strain>
    </source>
</reference>
<sequence length="120" mass="13219">MVTALVHSKVLKQGHSELSLQAHQCPDTVPDLNNMVYAVQALGNGELGVLNSGSTKKTFRFDRVFTPSGTQVSAKKIDPYRGDAKEEGLNKLLYGVFGRDNTQYEHIDNIAKVVSESLQR</sequence>
<comment type="caution">
    <text evidence="1">The sequence shown here is derived from an EMBL/GenBank/DDBJ whole genome shotgun (WGS) entry which is preliminary data.</text>
</comment>
<name>A0ACB9CPE4_ARCLA</name>